<dbReference type="GO" id="GO:0005524">
    <property type="term" value="F:ATP binding"/>
    <property type="evidence" value="ECO:0007669"/>
    <property type="project" value="UniProtKB-KW"/>
</dbReference>
<comment type="caution">
    <text evidence="8">The sequence shown here is derived from an EMBL/GenBank/DDBJ whole genome shotgun (WGS) entry which is preliminary data.</text>
</comment>
<keyword evidence="5 8" id="KW-0067">ATP-binding</keyword>
<dbReference type="SUPFAM" id="SSF52540">
    <property type="entry name" value="P-loop containing nucleoside triphosphate hydrolases"/>
    <property type="match status" value="1"/>
</dbReference>
<comment type="subcellular location">
    <subcellularLocation>
        <location evidence="1">Cell membrane</location>
        <topology evidence="1">Peripheral membrane protein</topology>
    </subcellularLocation>
</comment>
<dbReference type="PROSITE" id="PS50893">
    <property type="entry name" value="ABC_TRANSPORTER_2"/>
    <property type="match status" value="1"/>
</dbReference>
<organism evidence="8 9">
    <name type="scientific">Paeniglutamicibacter cryotolerans</name>
    <dbReference type="NCBI Taxonomy" id="670079"/>
    <lineage>
        <taxon>Bacteria</taxon>
        <taxon>Bacillati</taxon>
        <taxon>Actinomycetota</taxon>
        <taxon>Actinomycetes</taxon>
        <taxon>Micrococcales</taxon>
        <taxon>Micrococcaceae</taxon>
        <taxon>Paeniglutamicibacter</taxon>
    </lineage>
</organism>
<evidence type="ECO:0000313" key="9">
    <source>
        <dbReference type="Proteomes" id="UP000523000"/>
    </source>
</evidence>
<keyword evidence="2" id="KW-0813">Transport</keyword>
<dbReference type="InterPro" id="IPR017871">
    <property type="entry name" value="ABC_transporter-like_CS"/>
</dbReference>
<dbReference type="GO" id="GO:0016887">
    <property type="term" value="F:ATP hydrolysis activity"/>
    <property type="evidence" value="ECO:0007669"/>
    <property type="project" value="InterPro"/>
</dbReference>
<dbReference type="SMART" id="SM00382">
    <property type="entry name" value="AAA"/>
    <property type="match status" value="1"/>
</dbReference>
<dbReference type="AlphaFoldDB" id="A0A839QJ62"/>
<dbReference type="Proteomes" id="UP000523000">
    <property type="component" value="Unassembled WGS sequence"/>
</dbReference>
<protein>
    <submittedName>
        <fullName evidence="8">Putative ABC transport system ATP-binding protein</fullName>
    </submittedName>
</protein>
<dbReference type="PANTHER" id="PTHR42788">
    <property type="entry name" value="TAURINE IMPORT ATP-BINDING PROTEIN-RELATED"/>
    <property type="match status" value="1"/>
</dbReference>
<dbReference type="InterPro" id="IPR003439">
    <property type="entry name" value="ABC_transporter-like_ATP-bd"/>
</dbReference>
<name>A0A839QJ62_9MICC</name>
<keyword evidence="4" id="KW-0547">Nucleotide-binding</keyword>
<dbReference type="Gene3D" id="3.40.50.300">
    <property type="entry name" value="P-loop containing nucleotide triphosphate hydrolases"/>
    <property type="match status" value="1"/>
</dbReference>
<feature type="domain" description="ABC transporter" evidence="7">
    <location>
        <begin position="7"/>
        <end position="254"/>
    </location>
</feature>
<keyword evidence="9" id="KW-1185">Reference proteome</keyword>
<evidence type="ECO:0000256" key="6">
    <source>
        <dbReference type="ARBA" id="ARBA00023136"/>
    </source>
</evidence>
<evidence type="ECO:0000256" key="3">
    <source>
        <dbReference type="ARBA" id="ARBA00022475"/>
    </source>
</evidence>
<accession>A0A839QJ62</accession>
<sequence>MNEVAAVTVDAVSQVYFPGTANEVRALRRLSLSIAPNEWVAVIGSNGAGKSTLLRTVAGLERPLRGRVELNGRDVTSWPEYRRASIIARIDQDPGASTAPTLSIEENLAIAAMRGERRLFRRGVTAARRKAFREALAVCNLGLEDRLQAPVGNLSGGQRQALGLVMATLTGPDVLLLDEHTSALDPKAAAQVMELTNRQVREHRLATLMVTHNMQHAIDYGDRLVMMHRGQIVLDVTNPAKAQLTVSRLIDRFHEVSGESFSNDRSLLAP</sequence>
<dbReference type="GO" id="GO:0005886">
    <property type="term" value="C:plasma membrane"/>
    <property type="evidence" value="ECO:0007669"/>
    <property type="project" value="UniProtKB-SubCell"/>
</dbReference>
<dbReference type="Pfam" id="PF00005">
    <property type="entry name" value="ABC_tran"/>
    <property type="match status" value="1"/>
</dbReference>
<evidence type="ECO:0000256" key="4">
    <source>
        <dbReference type="ARBA" id="ARBA00022741"/>
    </source>
</evidence>
<evidence type="ECO:0000259" key="7">
    <source>
        <dbReference type="PROSITE" id="PS50893"/>
    </source>
</evidence>
<dbReference type="PROSITE" id="PS00211">
    <property type="entry name" value="ABC_TRANSPORTER_1"/>
    <property type="match status" value="1"/>
</dbReference>
<reference evidence="8 9" key="1">
    <citation type="submission" date="2020-08" db="EMBL/GenBank/DDBJ databases">
        <title>Sequencing the genomes of 1000 actinobacteria strains.</title>
        <authorList>
            <person name="Klenk H.-P."/>
        </authorList>
    </citation>
    <scope>NUCLEOTIDE SEQUENCE [LARGE SCALE GENOMIC DNA]</scope>
    <source>
        <strain evidence="8 9">DSM 22826</strain>
    </source>
</reference>
<dbReference type="PANTHER" id="PTHR42788:SF7">
    <property type="entry name" value="NITRATE ABC TRANSPORTER ATP-BINDING PROTEIN"/>
    <property type="match status" value="1"/>
</dbReference>
<dbReference type="InterPro" id="IPR050166">
    <property type="entry name" value="ABC_transporter_ATP-bind"/>
</dbReference>
<evidence type="ECO:0000256" key="2">
    <source>
        <dbReference type="ARBA" id="ARBA00022448"/>
    </source>
</evidence>
<dbReference type="RefSeq" id="WP_183510865.1">
    <property type="nucleotide sequence ID" value="NZ_BAABGK010000029.1"/>
</dbReference>
<keyword evidence="3" id="KW-1003">Cell membrane</keyword>
<proteinExistence type="predicted"/>
<keyword evidence="6" id="KW-0472">Membrane</keyword>
<dbReference type="InterPro" id="IPR027417">
    <property type="entry name" value="P-loop_NTPase"/>
</dbReference>
<dbReference type="EMBL" id="JACHVS010000001">
    <property type="protein sequence ID" value="MBB2995643.1"/>
    <property type="molecule type" value="Genomic_DNA"/>
</dbReference>
<dbReference type="InterPro" id="IPR003593">
    <property type="entry name" value="AAA+_ATPase"/>
</dbReference>
<evidence type="ECO:0000256" key="5">
    <source>
        <dbReference type="ARBA" id="ARBA00022840"/>
    </source>
</evidence>
<gene>
    <name evidence="8" type="ORF">E9229_001834</name>
</gene>
<evidence type="ECO:0000256" key="1">
    <source>
        <dbReference type="ARBA" id="ARBA00004202"/>
    </source>
</evidence>
<evidence type="ECO:0000313" key="8">
    <source>
        <dbReference type="EMBL" id="MBB2995643.1"/>
    </source>
</evidence>